<name>A0A6P4FCR5_DRORH</name>
<dbReference type="OrthoDB" id="7860783at2759"/>
<accession>A0A6P4FCR5</accession>
<organism evidence="1">
    <name type="scientific">Drosophila rhopaloa</name>
    <name type="common">Fruit fly</name>
    <dbReference type="NCBI Taxonomy" id="1041015"/>
    <lineage>
        <taxon>Eukaryota</taxon>
        <taxon>Metazoa</taxon>
        <taxon>Ecdysozoa</taxon>
        <taxon>Arthropoda</taxon>
        <taxon>Hexapoda</taxon>
        <taxon>Insecta</taxon>
        <taxon>Pterygota</taxon>
        <taxon>Neoptera</taxon>
        <taxon>Endopterygota</taxon>
        <taxon>Diptera</taxon>
        <taxon>Brachycera</taxon>
        <taxon>Muscomorpha</taxon>
        <taxon>Ephydroidea</taxon>
        <taxon>Drosophilidae</taxon>
        <taxon>Drosophila</taxon>
        <taxon>Sophophora</taxon>
    </lineage>
</organism>
<reference evidence="1" key="1">
    <citation type="submission" date="2025-08" db="UniProtKB">
        <authorList>
            <consortium name="RefSeq"/>
        </authorList>
    </citation>
    <scope>IDENTIFICATION</scope>
</reference>
<gene>
    <name evidence="1" type="primary">LOC108050631</name>
</gene>
<dbReference type="AlphaFoldDB" id="A0A6P4FCR5"/>
<sequence>MSAFQKSNICWCNCHPNSYREIQKKIQNYCAVIRKNGLGSANPQNSRDLLVHNEQKTTQMDDKDAYEICCKLRKRQKEDNIARKRNQPVLFEKEPIYGVKSTK</sequence>
<proteinExistence type="predicted"/>
<evidence type="ECO:0000313" key="1">
    <source>
        <dbReference type="RefSeq" id="XP_016987892.1"/>
    </source>
</evidence>
<dbReference type="RefSeq" id="XP_016987892.1">
    <property type="nucleotide sequence ID" value="XM_017132403.1"/>
</dbReference>
<protein>
    <submittedName>
        <fullName evidence="1">Uncharacterized protein LOC108050631</fullName>
    </submittedName>
</protein>